<reference evidence="1 2" key="1">
    <citation type="submission" date="2018-06" db="EMBL/GenBank/DDBJ databases">
        <authorList>
            <consortium name="Pathogen Informatics"/>
            <person name="Doyle S."/>
        </authorList>
    </citation>
    <scope>NUCLEOTIDE SEQUENCE [LARGE SCALE GENOMIC DNA]</scope>
    <source>
        <strain evidence="1 2">NCTC10860</strain>
    </source>
</reference>
<accession>A0A379JZY5</accession>
<proteinExistence type="predicted"/>
<dbReference type="Proteomes" id="UP000254084">
    <property type="component" value="Unassembled WGS sequence"/>
</dbReference>
<dbReference type="InterPro" id="IPR045738">
    <property type="entry name" value="DUF6088"/>
</dbReference>
<gene>
    <name evidence="1" type="ORF">NCTC10860_00212</name>
</gene>
<evidence type="ECO:0000313" key="1">
    <source>
        <dbReference type="EMBL" id="SUD58006.1"/>
    </source>
</evidence>
<name>A0A379JZY5_ECTOL</name>
<dbReference type="Pfam" id="PF19570">
    <property type="entry name" value="DUF6088"/>
    <property type="match status" value="1"/>
</dbReference>
<evidence type="ECO:0000313" key="2">
    <source>
        <dbReference type="Proteomes" id="UP000254084"/>
    </source>
</evidence>
<organism evidence="1 2">
    <name type="scientific">Ectopseudomonas oleovorans</name>
    <name type="common">Pseudomonas oleovorans</name>
    <dbReference type="NCBI Taxonomy" id="301"/>
    <lineage>
        <taxon>Bacteria</taxon>
        <taxon>Pseudomonadati</taxon>
        <taxon>Pseudomonadota</taxon>
        <taxon>Gammaproteobacteria</taxon>
        <taxon>Pseudomonadales</taxon>
        <taxon>Pseudomonadaceae</taxon>
        <taxon>Ectopseudomonas</taxon>
    </lineage>
</organism>
<sequence>MIVAKDFLHLGSSASINKTLSRLTQEGKLLRVSRGAYVRPHEGRFGMRPPSTESVLQGIEASSGETVVAHGAAEANALGLTTQVPIREVFFTSGPSRTLHLGSRCVELKHGSRWQLLLGTRPAGQVIRALSWLGPEAAPAALEQLHSRLPEAEWKAVCGARDALPSWLAQLISIGVCRLSDEAEKRTREGLADVDAGRVVDQQMVEAWAASLSSDVPLSVPGLNQGGE</sequence>
<dbReference type="EMBL" id="UGUW01000002">
    <property type="protein sequence ID" value="SUD58006.1"/>
    <property type="molecule type" value="Genomic_DNA"/>
</dbReference>
<dbReference type="AlphaFoldDB" id="A0A379JZY5"/>
<protein>
    <submittedName>
        <fullName evidence="1">CopG family transcriptional regulator</fullName>
    </submittedName>
</protein>